<keyword evidence="1" id="KW-0812">Transmembrane</keyword>
<keyword evidence="1" id="KW-0472">Membrane</keyword>
<protein>
    <recommendedName>
        <fullName evidence="3">HAMP domain-containing protein</fullName>
    </recommendedName>
</protein>
<evidence type="ECO:0008006" key="3">
    <source>
        <dbReference type="Google" id="ProtNLM"/>
    </source>
</evidence>
<dbReference type="AlphaFoldDB" id="A0A699X489"/>
<comment type="caution">
    <text evidence="2">The sequence shown here is derived from an EMBL/GenBank/DDBJ whole genome shotgun (WGS) entry which is preliminary data.</text>
</comment>
<gene>
    <name evidence="2" type="ORF">Tci_925249</name>
</gene>
<dbReference type="Gene3D" id="6.10.340.10">
    <property type="match status" value="1"/>
</dbReference>
<sequence>GPAQVEIDGKVYMANVISSKGLGWRFIGLIERDEVMAKASNLTWLIAAIAAALAVIFAVVGASFAGVIVRPIRGVADGLQEIAEGEGDLTRQLKVQ</sequence>
<proteinExistence type="predicted"/>
<reference evidence="2" key="1">
    <citation type="journal article" date="2019" name="Sci. Rep.">
        <title>Draft genome of Tanacetum cinerariifolium, the natural source of mosquito coil.</title>
        <authorList>
            <person name="Yamashiro T."/>
            <person name="Shiraishi A."/>
            <person name="Satake H."/>
            <person name="Nakayama K."/>
        </authorList>
    </citation>
    <scope>NUCLEOTIDE SEQUENCE</scope>
</reference>
<evidence type="ECO:0000256" key="1">
    <source>
        <dbReference type="SAM" id="Phobius"/>
    </source>
</evidence>
<feature type="non-terminal residue" evidence="2">
    <location>
        <position position="1"/>
    </location>
</feature>
<feature type="non-terminal residue" evidence="2">
    <location>
        <position position="96"/>
    </location>
</feature>
<name>A0A699X489_TANCI</name>
<dbReference type="EMBL" id="BKCJ011792380">
    <property type="protein sequence ID" value="GFD53280.1"/>
    <property type="molecule type" value="Genomic_DNA"/>
</dbReference>
<evidence type="ECO:0000313" key="2">
    <source>
        <dbReference type="EMBL" id="GFD53280.1"/>
    </source>
</evidence>
<organism evidence="2">
    <name type="scientific">Tanacetum cinerariifolium</name>
    <name type="common">Dalmatian daisy</name>
    <name type="synonym">Chrysanthemum cinerariifolium</name>
    <dbReference type="NCBI Taxonomy" id="118510"/>
    <lineage>
        <taxon>Eukaryota</taxon>
        <taxon>Viridiplantae</taxon>
        <taxon>Streptophyta</taxon>
        <taxon>Embryophyta</taxon>
        <taxon>Tracheophyta</taxon>
        <taxon>Spermatophyta</taxon>
        <taxon>Magnoliopsida</taxon>
        <taxon>eudicotyledons</taxon>
        <taxon>Gunneridae</taxon>
        <taxon>Pentapetalae</taxon>
        <taxon>asterids</taxon>
        <taxon>campanulids</taxon>
        <taxon>Asterales</taxon>
        <taxon>Asteraceae</taxon>
        <taxon>Asteroideae</taxon>
        <taxon>Anthemideae</taxon>
        <taxon>Anthemidinae</taxon>
        <taxon>Tanacetum</taxon>
    </lineage>
</organism>
<feature type="transmembrane region" description="Helical" evidence="1">
    <location>
        <begin position="42"/>
        <end position="69"/>
    </location>
</feature>
<keyword evidence="1" id="KW-1133">Transmembrane helix</keyword>
<accession>A0A699X489</accession>